<organism evidence="2 3">
    <name type="scientific">Devosia riboflavina</name>
    <dbReference type="NCBI Taxonomy" id="46914"/>
    <lineage>
        <taxon>Bacteria</taxon>
        <taxon>Pseudomonadati</taxon>
        <taxon>Pseudomonadota</taxon>
        <taxon>Alphaproteobacteria</taxon>
        <taxon>Hyphomicrobiales</taxon>
        <taxon>Devosiaceae</taxon>
        <taxon>Devosia</taxon>
    </lineage>
</organism>
<evidence type="ECO:0000313" key="3">
    <source>
        <dbReference type="Proteomes" id="UP000028981"/>
    </source>
</evidence>
<dbReference type="SUPFAM" id="SSF53474">
    <property type="entry name" value="alpha/beta-Hydrolases"/>
    <property type="match status" value="1"/>
</dbReference>
<sequence length="268" mass="28730">MENTFQDDGLDLFAEDGPPALPAGGEFLERDGARVWFASFGAGPAVLLLHGGMGNANNFGHQVPALIEAGYRVVVIDSRGHGRSSWDGGAFAYTQFAGDAFAILDRLGIDNVAVVGWSDGACTGLAMAKAAPERVAGVFFFACNVDPSGTLPFEFTDVIGNCLTRHQKDYAALSPHPERFDEMSSKLQVMQGSQPDYSADDLRAIGVPVTVAQSERDEFIRVEHARYIAETVPGARYVEMAGVSHFAPVQRPGLFNGVVLEFLDGLDD</sequence>
<name>A0A087LYF2_9HYPH</name>
<dbReference type="PANTHER" id="PTHR43433">
    <property type="entry name" value="HYDROLASE, ALPHA/BETA FOLD FAMILY PROTEIN"/>
    <property type="match status" value="1"/>
</dbReference>
<proteinExistence type="predicted"/>
<evidence type="ECO:0000313" key="2">
    <source>
        <dbReference type="EMBL" id="KFL29655.1"/>
    </source>
</evidence>
<dbReference type="InterPro" id="IPR050471">
    <property type="entry name" value="AB_hydrolase"/>
</dbReference>
<feature type="domain" description="AB hydrolase-1" evidence="1">
    <location>
        <begin position="44"/>
        <end position="141"/>
    </location>
</feature>
<evidence type="ECO:0000259" key="1">
    <source>
        <dbReference type="Pfam" id="PF00561"/>
    </source>
</evidence>
<keyword evidence="2" id="KW-0378">Hydrolase</keyword>
<gene>
    <name evidence="2" type="ORF">JP75_20065</name>
</gene>
<protein>
    <submittedName>
        <fullName evidence="2">Alpha/beta hydrolase</fullName>
    </submittedName>
</protein>
<dbReference type="EMBL" id="JQGC01000022">
    <property type="protein sequence ID" value="KFL29655.1"/>
    <property type="molecule type" value="Genomic_DNA"/>
</dbReference>
<dbReference type="Gene3D" id="3.40.50.1820">
    <property type="entry name" value="alpha/beta hydrolase"/>
    <property type="match status" value="1"/>
</dbReference>
<reference evidence="2 3" key="1">
    <citation type="submission" date="2014-08" db="EMBL/GenBank/DDBJ databases">
        <authorList>
            <person name="Hassan Y.I."/>
            <person name="Lepp D."/>
            <person name="Zhou T."/>
        </authorList>
    </citation>
    <scope>NUCLEOTIDE SEQUENCE [LARGE SCALE GENOMIC DNA]</scope>
    <source>
        <strain evidence="2 3">IFO13584</strain>
    </source>
</reference>
<dbReference type="Proteomes" id="UP000028981">
    <property type="component" value="Unassembled WGS sequence"/>
</dbReference>
<dbReference type="GO" id="GO:0016787">
    <property type="term" value="F:hydrolase activity"/>
    <property type="evidence" value="ECO:0007669"/>
    <property type="project" value="UniProtKB-KW"/>
</dbReference>
<keyword evidence="3" id="KW-1185">Reference proteome</keyword>
<dbReference type="Pfam" id="PF00561">
    <property type="entry name" value="Abhydrolase_1"/>
    <property type="match status" value="1"/>
</dbReference>
<dbReference type="STRING" id="46914.JP75_20065"/>
<dbReference type="AlphaFoldDB" id="A0A087LYF2"/>
<dbReference type="InterPro" id="IPR029058">
    <property type="entry name" value="AB_hydrolase_fold"/>
</dbReference>
<dbReference type="OrthoDB" id="9780765at2"/>
<accession>A0A087LYF2</accession>
<dbReference type="RefSeq" id="WP_035086156.1">
    <property type="nucleotide sequence ID" value="NZ_JQGC01000022.1"/>
</dbReference>
<comment type="caution">
    <text evidence="2">The sequence shown here is derived from an EMBL/GenBank/DDBJ whole genome shotgun (WGS) entry which is preliminary data.</text>
</comment>
<dbReference type="InterPro" id="IPR000073">
    <property type="entry name" value="AB_hydrolase_1"/>
</dbReference>
<dbReference type="PANTHER" id="PTHR43433:SF5">
    <property type="entry name" value="AB HYDROLASE-1 DOMAIN-CONTAINING PROTEIN"/>
    <property type="match status" value="1"/>
</dbReference>